<dbReference type="InterPro" id="IPR013083">
    <property type="entry name" value="Znf_RING/FYVE/PHD"/>
</dbReference>
<comment type="pathway">
    <text evidence="3 14">Protein modification; protein ubiquitination.</text>
</comment>
<dbReference type="STRING" id="133412.A0A1R1XBS9"/>
<sequence>MMTERKRGFEDEIKDQSSLSPKKKKYLDQSKPGSHENQNDDSMDNLINIDEIRNFQKEAIWRQMMEYKRESLRDKERVKQLEARQLEWTKRISHFCLVWEKSSESLKKSINPVSSNENSSSWLQLMVGDLSINSIPDDISPNFSFAANKLEEKTQELCSFISTVATQNLGSTNLDSGTFFINPKNSEKEIFSLKSQIDICNLQISDFKKILTDREEDLKKALKKADRLQCPIASALDSGKSLSDANVVPEINSSSEILKGNSPITPSTSMELDSIIRIADGRLNEIKKITEECSQLKAKVAQLTIDSNSQSSELISGHPAYLHLSSQLEYFQADSVLQRAEKEKLYTELQDLKASRRAYQAQLQSEEISQRQVLEQALQKVQQDLIRVRSHRDQIQRELEERRMRDSVEESSLSELKSLTDSLHERMKALILENRRLRAHISALSGSSEGVEFYSSDSKFEDMTVTEELRLLLKQSEDKVRLLEDEVKKSDTCDKDLSTIYKSLDNSSSNISKEPHILTEAGSSIYEKSNNLDEIKEKLRVTLLQKEELEKTSLLMEREMQAIISAFSKLEDQTTHKVLNLVSKEQMIRKLIAEKAKYEEKFLALNKDREAQKAALSSLRFQNTKQLDHIKSVDEREQNLHQQLALLEQHLLSLRTSQLQCQNALQESDKTVSILQRQIAESERKIAATNELLQSRESTYDKANFDLAREKEIHNETKRKLESLESSKSSSTNASSNGKSDLSELVEEYKSLLKCPSCHRNFKTHVLSRCMHVFCKGCIDSRIETRQRKCPSCGEAFGVNDVRQIYL</sequence>
<keyword evidence="5 14" id="KW-0808">Transferase</keyword>
<dbReference type="AlphaFoldDB" id="A0A1R1XBS9"/>
<evidence type="ECO:0000256" key="14">
    <source>
        <dbReference type="RuleBase" id="RU365038"/>
    </source>
</evidence>
<comment type="subcellular location">
    <subcellularLocation>
        <location evidence="2 14">Nucleus</location>
    </subcellularLocation>
</comment>
<proteinExistence type="inferred from homology"/>
<evidence type="ECO:0000256" key="9">
    <source>
        <dbReference type="ARBA" id="ARBA00022833"/>
    </source>
</evidence>
<gene>
    <name evidence="18" type="ORF">AYI70_g9312</name>
</gene>
<evidence type="ECO:0000256" key="11">
    <source>
        <dbReference type="ARBA" id="ARBA00023054"/>
    </source>
</evidence>
<feature type="domain" description="RING-type" evidence="17">
    <location>
        <begin position="755"/>
        <end position="793"/>
    </location>
</feature>
<dbReference type="CDD" id="cd16499">
    <property type="entry name" value="RING-HC_Bre1-like"/>
    <property type="match status" value="1"/>
</dbReference>
<feature type="compositionally biased region" description="Low complexity" evidence="16">
    <location>
        <begin position="726"/>
        <end position="740"/>
    </location>
</feature>
<evidence type="ECO:0000256" key="3">
    <source>
        <dbReference type="ARBA" id="ARBA00004906"/>
    </source>
</evidence>
<dbReference type="EMBL" id="LSSN01004138">
    <property type="protein sequence ID" value="OMJ12102.1"/>
    <property type="molecule type" value="Genomic_DNA"/>
</dbReference>
<dbReference type="InterPro" id="IPR013956">
    <property type="entry name" value="E3_ubiquit_lig_Bre1"/>
</dbReference>
<dbReference type="InterPro" id="IPR018957">
    <property type="entry name" value="Znf_C3HC4_RING-type"/>
</dbReference>
<dbReference type="GO" id="GO:0005634">
    <property type="term" value="C:nucleus"/>
    <property type="evidence" value="ECO:0007669"/>
    <property type="project" value="UniProtKB-SubCell"/>
</dbReference>
<evidence type="ECO:0000256" key="8">
    <source>
        <dbReference type="ARBA" id="ARBA00022786"/>
    </source>
</evidence>
<feature type="region of interest" description="Disordered" evidence="16">
    <location>
        <begin position="1"/>
        <end position="45"/>
    </location>
</feature>
<evidence type="ECO:0000256" key="6">
    <source>
        <dbReference type="ARBA" id="ARBA00022723"/>
    </source>
</evidence>
<accession>A0A1R1XBS9</accession>
<evidence type="ECO:0000256" key="16">
    <source>
        <dbReference type="SAM" id="MobiDB-lite"/>
    </source>
</evidence>
<dbReference type="OrthoDB" id="10266039at2759"/>
<evidence type="ECO:0000313" key="19">
    <source>
        <dbReference type="Proteomes" id="UP000187283"/>
    </source>
</evidence>
<dbReference type="PROSITE" id="PS50089">
    <property type="entry name" value="ZF_RING_2"/>
    <property type="match status" value="1"/>
</dbReference>
<keyword evidence="12 14" id="KW-0539">Nucleus</keyword>
<comment type="similarity">
    <text evidence="4 14">Belongs to the BRE1 family.</text>
</comment>
<dbReference type="Gene3D" id="3.30.40.10">
    <property type="entry name" value="Zinc/RING finger domain, C3HC4 (zinc finger)"/>
    <property type="match status" value="1"/>
</dbReference>
<evidence type="ECO:0000256" key="15">
    <source>
        <dbReference type="SAM" id="Coils"/>
    </source>
</evidence>
<keyword evidence="11 14" id="KW-0175">Coiled coil</keyword>
<feature type="compositionally biased region" description="Basic and acidic residues" evidence="16">
    <location>
        <begin position="1"/>
        <end position="15"/>
    </location>
</feature>
<dbReference type="Proteomes" id="UP000187283">
    <property type="component" value="Unassembled WGS sequence"/>
</dbReference>
<dbReference type="GO" id="GO:0008270">
    <property type="term" value="F:zinc ion binding"/>
    <property type="evidence" value="ECO:0007669"/>
    <property type="project" value="UniProtKB-KW"/>
</dbReference>
<comment type="caution">
    <text evidence="18">The sequence shown here is derived from an EMBL/GenBank/DDBJ whole genome shotgun (WGS) entry which is preliminary data.</text>
</comment>
<evidence type="ECO:0000256" key="5">
    <source>
        <dbReference type="ARBA" id="ARBA00022679"/>
    </source>
</evidence>
<dbReference type="GO" id="GO:0006325">
    <property type="term" value="P:chromatin organization"/>
    <property type="evidence" value="ECO:0007669"/>
    <property type="project" value="UniProtKB-KW"/>
</dbReference>
<dbReference type="GO" id="GO:0033503">
    <property type="term" value="C:HULC complex"/>
    <property type="evidence" value="ECO:0007669"/>
    <property type="project" value="TreeGrafter"/>
</dbReference>
<feature type="coiled-coil region" evidence="15">
    <location>
        <begin position="342"/>
        <end position="398"/>
    </location>
</feature>
<evidence type="ECO:0000256" key="7">
    <source>
        <dbReference type="ARBA" id="ARBA00022771"/>
    </source>
</evidence>
<evidence type="ECO:0000256" key="1">
    <source>
        <dbReference type="ARBA" id="ARBA00000900"/>
    </source>
</evidence>
<dbReference type="SMART" id="SM00184">
    <property type="entry name" value="RING"/>
    <property type="match status" value="1"/>
</dbReference>
<organism evidence="18 19">
    <name type="scientific">Smittium culicis</name>
    <dbReference type="NCBI Taxonomy" id="133412"/>
    <lineage>
        <taxon>Eukaryota</taxon>
        <taxon>Fungi</taxon>
        <taxon>Fungi incertae sedis</taxon>
        <taxon>Zoopagomycota</taxon>
        <taxon>Kickxellomycotina</taxon>
        <taxon>Harpellomycetes</taxon>
        <taxon>Harpellales</taxon>
        <taxon>Legeriomycetaceae</taxon>
        <taxon>Smittium</taxon>
    </lineage>
</organism>
<feature type="region of interest" description="Disordered" evidence="16">
    <location>
        <begin position="717"/>
        <end position="740"/>
    </location>
</feature>
<dbReference type="Pfam" id="PF08647">
    <property type="entry name" value="BRE1"/>
    <property type="match status" value="1"/>
</dbReference>
<keyword evidence="9 14" id="KW-0862">Zinc</keyword>
<dbReference type="PANTHER" id="PTHR23163:SF0">
    <property type="entry name" value="E3 UBIQUITIN-PROTEIN LIGASE BRE1"/>
    <property type="match status" value="1"/>
</dbReference>
<dbReference type="Pfam" id="PF00097">
    <property type="entry name" value="zf-C3HC4"/>
    <property type="match status" value="1"/>
</dbReference>
<evidence type="ECO:0000256" key="2">
    <source>
        <dbReference type="ARBA" id="ARBA00004123"/>
    </source>
</evidence>
<keyword evidence="19" id="KW-1185">Reference proteome</keyword>
<dbReference type="InterPro" id="IPR017907">
    <property type="entry name" value="Znf_RING_CS"/>
</dbReference>
<evidence type="ECO:0000256" key="13">
    <source>
        <dbReference type="PROSITE-ProRule" id="PRU00175"/>
    </source>
</evidence>
<dbReference type="PROSITE" id="PS00518">
    <property type="entry name" value="ZF_RING_1"/>
    <property type="match status" value="1"/>
</dbReference>
<reference evidence="18 19" key="1">
    <citation type="submission" date="2017-01" db="EMBL/GenBank/DDBJ databases">
        <authorList>
            <person name="Mah S.A."/>
            <person name="Swanson W.J."/>
            <person name="Moy G.W."/>
            <person name="Vacquier V.D."/>
        </authorList>
    </citation>
    <scope>NUCLEOTIDE SEQUENCE [LARGE SCALE GENOMIC DNA]</scope>
    <source>
        <strain evidence="18 19">GSMNP</strain>
    </source>
</reference>
<keyword evidence="10 14" id="KW-0156">Chromatin regulator</keyword>
<evidence type="ECO:0000256" key="10">
    <source>
        <dbReference type="ARBA" id="ARBA00022853"/>
    </source>
</evidence>
<dbReference type="SUPFAM" id="SSF57850">
    <property type="entry name" value="RING/U-box"/>
    <property type="match status" value="1"/>
</dbReference>
<evidence type="ECO:0000256" key="4">
    <source>
        <dbReference type="ARBA" id="ARBA00005555"/>
    </source>
</evidence>
<evidence type="ECO:0000313" key="18">
    <source>
        <dbReference type="EMBL" id="OMJ12102.1"/>
    </source>
</evidence>
<comment type="catalytic activity">
    <reaction evidence="1 14">
        <text>S-ubiquitinyl-[E2 ubiquitin-conjugating enzyme]-L-cysteine + [acceptor protein]-L-lysine = [E2 ubiquitin-conjugating enzyme]-L-cysteine + N(6)-ubiquitinyl-[acceptor protein]-L-lysine.</text>
        <dbReference type="EC" id="2.3.2.27"/>
    </reaction>
</comment>
<dbReference type="UniPathway" id="UPA00143"/>
<evidence type="ECO:0000259" key="17">
    <source>
        <dbReference type="PROSITE" id="PS50089"/>
    </source>
</evidence>
<name>A0A1R1XBS9_9FUNG</name>
<keyword evidence="8 14" id="KW-0833">Ubl conjugation pathway</keyword>
<dbReference type="PANTHER" id="PTHR23163">
    <property type="entry name" value="RING FINGER PROTEIN-RELATED"/>
    <property type="match status" value="1"/>
</dbReference>
<protein>
    <recommendedName>
        <fullName evidence="14">E3 ubiquitin protein ligase</fullName>
        <ecNumber evidence="14">2.3.2.27</ecNumber>
    </recommendedName>
</protein>
<dbReference type="GO" id="GO:0061630">
    <property type="term" value="F:ubiquitin protein ligase activity"/>
    <property type="evidence" value="ECO:0007669"/>
    <property type="project" value="UniProtKB-EC"/>
</dbReference>
<evidence type="ECO:0000256" key="12">
    <source>
        <dbReference type="ARBA" id="ARBA00023242"/>
    </source>
</evidence>
<dbReference type="InterPro" id="IPR001841">
    <property type="entry name" value="Znf_RING"/>
</dbReference>
<dbReference type="GO" id="GO:0016567">
    <property type="term" value="P:protein ubiquitination"/>
    <property type="evidence" value="ECO:0007669"/>
    <property type="project" value="UniProtKB-UniRule"/>
</dbReference>
<keyword evidence="7 13" id="KW-0863">Zinc-finger</keyword>
<keyword evidence="6 14" id="KW-0479">Metal-binding</keyword>
<dbReference type="EC" id="2.3.2.27" evidence="14"/>